<feature type="domain" description="Glycosyltransferase family 28 N-terminal" evidence="11">
    <location>
        <begin position="6"/>
        <end position="141"/>
    </location>
</feature>
<keyword evidence="7 10" id="KW-0472">Membrane</keyword>
<dbReference type="EC" id="2.4.1.227" evidence="10"/>
<dbReference type="GO" id="GO:0051301">
    <property type="term" value="P:cell division"/>
    <property type="evidence" value="ECO:0007669"/>
    <property type="project" value="UniProtKB-KW"/>
</dbReference>
<comment type="caution">
    <text evidence="10">Lacks conserved residue(s) required for the propagation of feature annotation.</text>
</comment>
<keyword evidence="6 10" id="KW-0573">Peptidoglycan synthesis</keyword>
<evidence type="ECO:0000256" key="6">
    <source>
        <dbReference type="ARBA" id="ARBA00022984"/>
    </source>
</evidence>
<accession>A0A7W6PAD8</accession>
<dbReference type="AlphaFoldDB" id="A0A7W6PAD8"/>
<proteinExistence type="inferred from homology"/>
<dbReference type="PANTHER" id="PTHR21015:SF22">
    <property type="entry name" value="GLYCOSYLTRANSFERASE"/>
    <property type="match status" value="1"/>
</dbReference>
<evidence type="ECO:0000256" key="7">
    <source>
        <dbReference type="ARBA" id="ARBA00023136"/>
    </source>
</evidence>
<evidence type="ECO:0000256" key="4">
    <source>
        <dbReference type="ARBA" id="ARBA00022679"/>
    </source>
</evidence>
<evidence type="ECO:0000256" key="10">
    <source>
        <dbReference type="HAMAP-Rule" id="MF_00033"/>
    </source>
</evidence>
<dbReference type="InterPro" id="IPR007235">
    <property type="entry name" value="Glyco_trans_28_C"/>
</dbReference>
<feature type="domain" description="Glycosyl transferase family 28 C-terminal" evidence="12">
    <location>
        <begin position="187"/>
        <end position="353"/>
    </location>
</feature>
<comment type="function">
    <text evidence="10">Cell wall formation. Catalyzes the transfer of a GlcNAc subunit on undecaprenyl-pyrophosphoryl-MurNAc-pentapeptide (lipid intermediate I) to form undecaprenyl-pyrophosphoryl-MurNAc-(pentapeptide)GlcNAc (lipid intermediate II).</text>
</comment>
<keyword evidence="2 10" id="KW-0132">Cell division</keyword>
<evidence type="ECO:0000256" key="9">
    <source>
        <dbReference type="ARBA" id="ARBA00023316"/>
    </source>
</evidence>
<dbReference type="GO" id="GO:0008360">
    <property type="term" value="P:regulation of cell shape"/>
    <property type="evidence" value="ECO:0007669"/>
    <property type="project" value="UniProtKB-KW"/>
</dbReference>
<dbReference type="HAMAP" id="MF_00033">
    <property type="entry name" value="MurG"/>
    <property type="match status" value="1"/>
</dbReference>
<feature type="binding site" evidence="10">
    <location>
        <begin position="13"/>
        <end position="15"/>
    </location>
    <ligand>
        <name>UDP-N-acetyl-alpha-D-glucosamine</name>
        <dbReference type="ChEBI" id="CHEBI:57705"/>
    </ligand>
</feature>
<dbReference type="Pfam" id="PF04101">
    <property type="entry name" value="Glyco_tran_28_C"/>
    <property type="match status" value="1"/>
</dbReference>
<evidence type="ECO:0000256" key="2">
    <source>
        <dbReference type="ARBA" id="ARBA00022618"/>
    </source>
</evidence>
<evidence type="ECO:0000256" key="5">
    <source>
        <dbReference type="ARBA" id="ARBA00022960"/>
    </source>
</evidence>
<dbReference type="GO" id="GO:0009252">
    <property type="term" value="P:peptidoglycan biosynthetic process"/>
    <property type="evidence" value="ECO:0007669"/>
    <property type="project" value="UniProtKB-UniRule"/>
</dbReference>
<sequence>MESKLFFLAAGGTGGHVFPAEALAHELIRRGHQVHLVTDSRAERYSGSFPAEKIHIVPSATIGSKNPISIVRAGFTLFKGSRVARSLFAEFRPAAVIGFGGYPTVPPLYAAAASGIPTMLHEQNAVMGRANKMLAPRVNAIAGGFLTGEGEPLGAKIFPTGNPVRPAVLEAAATAYSERTADAPFNLLVFGGSQGAHFFADAVPGALARLSPDMRALIRVTQQARPEDVDQVTARFAELGVPAEISPFFSDMARRIAEAHLVVCRSGASTVSEISVIGRPAIYVPYPHALDHDQAANAALVSANGGAEVVRQAELTEERFAELLTEAVNDPDKLTAAALAAKDAGKPDATERLADMAEALASGRKIEGT</sequence>
<dbReference type="Gene3D" id="3.40.50.2000">
    <property type="entry name" value="Glycogen Phosphorylase B"/>
    <property type="match status" value="2"/>
</dbReference>
<dbReference type="EMBL" id="JACIDZ010000006">
    <property type="protein sequence ID" value="MBB4122291.1"/>
    <property type="molecule type" value="Genomic_DNA"/>
</dbReference>
<keyword evidence="9 10" id="KW-0961">Cell wall biogenesis/degradation</keyword>
<dbReference type="CDD" id="cd03785">
    <property type="entry name" value="GT28_MurG"/>
    <property type="match status" value="1"/>
</dbReference>
<dbReference type="GO" id="GO:0005886">
    <property type="term" value="C:plasma membrane"/>
    <property type="evidence" value="ECO:0007669"/>
    <property type="project" value="UniProtKB-SubCell"/>
</dbReference>
<evidence type="ECO:0000259" key="12">
    <source>
        <dbReference type="Pfam" id="PF04101"/>
    </source>
</evidence>
<gene>
    <name evidence="10" type="primary">murG</name>
    <name evidence="13" type="ORF">GGR30_002220</name>
</gene>
<dbReference type="GO" id="GO:0005975">
    <property type="term" value="P:carbohydrate metabolic process"/>
    <property type="evidence" value="ECO:0007669"/>
    <property type="project" value="InterPro"/>
</dbReference>
<keyword evidence="3 10" id="KW-0328">Glycosyltransferase</keyword>
<evidence type="ECO:0000259" key="11">
    <source>
        <dbReference type="Pfam" id="PF03033"/>
    </source>
</evidence>
<comment type="subcellular location">
    <subcellularLocation>
        <location evidence="10">Cell membrane</location>
        <topology evidence="10">Peripheral membrane protein</topology>
        <orientation evidence="10">Cytoplasmic side</orientation>
    </subcellularLocation>
</comment>
<protein>
    <recommendedName>
        <fullName evidence="10">UDP-N-acetylglucosamine--N-acetylmuramyl-(pentapeptide) pyrophosphoryl-undecaprenol N-acetylglucosamine transferase</fullName>
        <ecNumber evidence="10">2.4.1.227</ecNumber>
    </recommendedName>
    <alternativeName>
        <fullName evidence="10">Undecaprenyl-PP-MurNAc-pentapeptide-UDPGlcNAc GlcNAc transferase</fullName>
    </alternativeName>
</protein>
<dbReference type="SUPFAM" id="SSF53756">
    <property type="entry name" value="UDP-Glycosyltransferase/glycogen phosphorylase"/>
    <property type="match status" value="1"/>
</dbReference>
<keyword evidence="5 10" id="KW-0133">Cell shape</keyword>
<comment type="pathway">
    <text evidence="10">Cell wall biogenesis; peptidoglycan biosynthesis.</text>
</comment>
<feature type="binding site" evidence="10">
    <location>
        <position position="165"/>
    </location>
    <ligand>
        <name>UDP-N-acetyl-alpha-D-glucosamine</name>
        <dbReference type="ChEBI" id="CHEBI:57705"/>
    </ligand>
</feature>
<dbReference type="InterPro" id="IPR004276">
    <property type="entry name" value="GlycoTrans_28_N"/>
</dbReference>
<keyword evidence="14" id="KW-1185">Reference proteome</keyword>
<name>A0A7W6PAD8_9HYPH</name>
<dbReference type="GO" id="GO:0071555">
    <property type="term" value="P:cell wall organization"/>
    <property type="evidence" value="ECO:0007669"/>
    <property type="project" value="UniProtKB-KW"/>
</dbReference>
<keyword evidence="4 10" id="KW-0808">Transferase</keyword>
<evidence type="ECO:0000256" key="3">
    <source>
        <dbReference type="ARBA" id="ARBA00022676"/>
    </source>
</evidence>
<evidence type="ECO:0000256" key="1">
    <source>
        <dbReference type="ARBA" id="ARBA00022475"/>
    </source>
</evidence>
<comment type="similarity">
    <text evidence="10">Belongs to the glycosyltransferase 28 family. MurG subfamily.</text>
</comment>
<evidence type="ECO:0000313" key="13">
    <source>
        <dbReference type="EMBL" id="MBB4122291.1"/>
    </source>
</evidence>
<dbReference type="UniPathway" id="UPA00219"/>
<dbReference type="InterPro" id="IPR006009">
    <property type="entry name" value="GlcNAc_MurG"/>
</dbReference>
<evidence type="ECO:0000313" key="14">
    <source>
        <dbReference type="Proteomes" id="UP000530571"/>
    </source>
</evidence>
<feature type="binding site" evidence="10">
    <location>
        <position position="124"/>
    </location>
    <ligand>
        <name>UDP-N-acetyl-alpha-D-glucosamine</name>
        <dbReference type="ChEBI" id="CHEBI:57705"/>
    </ligand>
</feature>
<dbReference type="RefSeq" id="WP_183486156.1">
    <property type="nucleotide sequence ID" value="NZ_JACIDZ010000006.1"/>
</dbReference>
<comment type="caution">
    <text evidence="13">The sequence shown here is derived from an EMBL/GenBank/DDBJ whole genome shotgun (WGS) entry which is preliminary data.</text>
</comment>
<dbReference type="NCBIfam" id="TIGR01133">
    <property type="entry name" value="murG"/>
    <property type="match status" value="1"/>
</dbReference>
<dbReference type="Pfam" id="PF03033">
    <property type="entry name" value="Glyco_transf_28"/>
    <property type="match status" value="1"/>
</dbReference>
<dbReference type="GO" id="GO:0050511">
    <property type="term" value="F:undecaprenyldiphospho-muramoylpentapeptide beta-N-acetylglucosaminyltransferase activity"/>
    <property type="evidence" value="ECO:0007669"/>
    <property type="project" value="UniProtKB-UniRule"/>
</dbReference>
<dbReference type="Proteomes" id="UP000530571">
    <property type="component" value="Unassembled WGS sequence"/>
</dbReference>
<organism evidence="13 14">
    <name type="scientific">Martelella radicis</name>
    <dbReference type="NCBI Taxonomy" id="1397476"/>
    <lineage>
        <taxon>Bacteria</taxon>
        <taxon>Pseudomonadati</taxon>
        <taxon>Pseudomonadota</taxon>
        <taxon>Alphaproteobacteria</taxon>
        <taxon>Hyphomicrobiales</taxon>
        <taxon>Aurantimonadaceae</taxon>
        <taxon>Martelella</taxon>
    </lineage>
</organism>
<comment type="catalytic activity">
    <reaction evidence="10">
        <text>di-trans,octa-cis-undecaprenyl diphospho-N-acetyl-alpha-D-muramoyl-L-alanyl-D-glutamyl-meso-2,6-diaminopimeloyl-D-alanyl-D-alanine + UDP-N-acetyl-alpha-D-glucosamine = di-trans,octa-cis-undecaprenyl diphospho-[N-acetyl-alpha-D-glucosaminyl-(1-&gt;4)]-N-acetyl-alpha-D-muramoyl-L-alanyl-D-glutamyl-meso-2,6-diaminopimeloyl-D-alanyl-D-alanine + UDP + H(+)</text>
        <dbReference type="Rhea" id="RHEA:31227"/>
        <dbReference type="ChEBI" id="CHEBI:15378"/>
        <dbReference type="ChEBI" id="CHEBI:57705"/>
        <dbReference type="ChEBI" id="CHEBI:58223"/>
        <dbReference type="ChEBI" id="CHEBI:61387"/>
        <dbReference type="ChEBI" id="CHEBI:61388"/>
        <dbReference type="EC" id="2.4.1.227"/>
    </reaction>
</comment>
<keyword evidence="1 10" id="KW-1003">Cell membrane</keyword>
<evidence type="ECO:0000256" key="8">
    <source>
        <dbReference type="ARBA" id="ARBA00023306"/>
    </source>
</evidence>
<feature type="binding site" evidence="10">
    <location>
        <position position="294"/>
    </location>
    <ligand>
        <name>UDP-N-acetyl-alpha-D-glucosamine</name>
        <dbReference type="ChEBI" id="CHEBI:57705"/>
    </ligand>
</feature>
<keyword evidence="8 10" id="KW-0131">Cell cycle</keyword>
<reference evidence="13 14" key="1">
    <citation type="submission" date="2020-08" db="EMBL/GenBank/DDBJ databases">
        <title>Genomic Encyclopedia of Type Strains, Phase IV (KMG-IV): sequencing the most valuable type-strain genomes for metagenomic binning, comparative biology and taxonomic classification.</title>
        <authorList>
            <person name="Goeker M."/>
        </authorList>
    </citation>
    <scope>NUCLEOTIDE SEQUENCE [LARGE SCALE GENOMIC DNA]</scope>
    <source>
        <strain evidence="13 14">DSM 28101</strain>
    </source>
</reference>
<feature type="binding site" evidence="10">
    <location>
        <position position="193"/>
    </location>
    <ligand>
        <name>UDP-N-acetyl-alpha-D-glucosamine</name>
        <dbReference type="ChEBI" id="CHEBI:57705"/>
    </ligand>
</feature>
<dbReference type="PANTHER" id="PTHR21015">
    <property type="entry name" value="UDP-N-ACETYLGLUCOSAMINE--N-ACETYLMURAMYL-(PENTAPEPTIDE) PYROPHOSPHORYL-UNDECAPRENOL N-ACETYLGLUCOSAMINE TRANSFERASE 1"/>
    <property type="match status" value="1"/>
</dbReference>